<evidence type="ECO:0000313" key="2">
    <source>
        <dbReference type="Proteomes" id="UP001314796"/>
    </source>
</evidence>
<keyword evidence="2" id="KW-1185">Reference proteome</keyword>
<protein>
    <submittedName>
        <fullName evidence="1">Uncharacterized protein</fullName>
    </submittedName>
</protein>
<dbReference type="RefSeq" id="WP_204404207.1">
    <property type="nucleotide sequence ID" value="NZ_JAFBEE010000027.1"/>
</dbReference>
<dbReference type="EMBL" id="JAFBEE010000027">
    <property type="protein sequence ID" value="MBM7616214.1"/>
    <property type="molecule type" value="Genomic_DNA"/>
</dbReference>
<dbReference type="Proteomes" id="UP001314796">
    <property type="component" value="Unassembled WGS sequence"/>
</dbReference>
<accession>A0ABS2NTB7</accession>
<reference evidence="1 2" key="1">
    <citation type="submission" date="2021-01" db="EMBL/GenBank/DDBJ databases">
        <title>Genomic Encyclopedia of Type Strains, Phase IV (KMG-IV): sequencing the most valuable type-strain genomes for metagenomic binning, comparative biology and taxonomic classification.</title>
        <authorList>
            <person name="Goeker M."/>
        </authorList>
    </citation>
    <scope>NUCLEOTIDE SEQUENCE [LARGE SCALE GENOMIC DNA]</scope>
    <source>
        <strain evidence="1 2">DSM 25890</strain>
    </source>
</reference>
<sequence length="217" mass="25375">MKLDEDCKKNSLKKLNTILENGFDFSGTVISFVGEENCRRDKLVKWLEELLVELSVPVVSVEYQLDPNWILYQYYKELPYKITKADEEQFYLLREFTLACDLISFYDHFVKTKSEEGYCIIWKNSPVYNQILALKFQIDMEWIINSYNIIPNSDISFIISNSTGNSDCSDIMSHYEQLGKISTCKAIQNVHYLNQSSNESLFLDIIDLLSKIRKPNK</sequence>
<comment type="caution">
    <text evidence="1">The sequence shown here is derived from an EMBL/GenBank/DDBJ whole genome shotgun (WGS) entry which is preliminary data.</text>
</comment>
<gene>
    <name evidence="1" type="ORF">JOC73_002796</name>
</gene>
<proteinExistence type="predicted"/>
<evidence type="ECO:0000313" key="1">
    <source>
        <dbReference type="EMBL" id="MBM7616214.1"/>
    </source>
</evidence>
<name>A0ABS2NTB7_9FIRM</name>
<organism evidence="1 2">
    <name type="scientific">Alkaliphilus hydrothermalis</name>
    <dbReference type="NCBI Taxonomy" id="1482730"/>
    <lineage>
        <taxon>Bacteria</taxon>
        <taxon>Bacillati</taxon>
        <taxon>Bacillota</taxon>
        <taxon>Clostridia</taxon>
        <taxon>Peptostreptococcales</taxon>
        <taxon>Natronincolaceae</taxon>
        <taxon>Alkaliphilus</taxon>
    </lineage>
</organism>